<dbReference type="EMBL" id="ML979132">
    <property type="protein sequence ID" value="KAF1921215.1"/>
    <property type="molecule type" value="Genomic_DNA"/>
</dbReference>
<dbReference type="Proteomes" id="UP000800096">
    <property type="component" value="Unassembled WGS sequence"/>
</dbReference>
<protein>
    <recommendedName>
        <fullName evidence="5">DUF676 domain-containing protein</fullName>
    </recommendedName>
</protein>
<feature type="compositionally biased region" description="Basic and acidic residues" evidence="2">
    <location>
        <begin position="898"/>
        <end position="909"/>
    </location>
</feature>
<evidence type="ECO:0000313" key="4">
    <source>
        <dbReference type="Proteomes" id="UP000800096"/>
    </source>
</evidence>
<dbReference type="AlphaFoldDB" id="A0A6A5QZH6"/>
<feature type="region of interest" description="Disordered" evidence="2">
    <location>
        <begin position="848"/>
        <end position="909"/>
    </location>
</feature>
<evidence type="ECO:0008006" key="5">
    <source>
        <dbReference type="Google" id="ProtNLM"/>
    </source>
</evidence>
<dbReference type="OrthoDB" id="1658288at2759"/>
<reference evidence="3" key="1">
    <citation type="journal article" date="2020" name="Stud. Mycol.">
        <title>101 Dothideomycetes genomes: a test case for predicting lifestyles and emergence of pathogens.</title>
        <authorList>
            <person name="Haridas S."/>
            <person name="Albert R."/>
            <person name="Binder M."/>
            <person name="Bloem J."/>
            <person name="Labutti K."/>
            <person name="Salamov A."/>
            <person name="Andreopoulos B."/>
            <person name="Baker S."/>
            <person name="Barry K."/>
            <person name="Bills G."/>
            <person name="Bluhm B."/>
            <person name="Cannon C."/>
            <person name="Castanera R."/>
            <person name="Culley D."/>
            <person name="Daum C."/>
            <person name="Ezra D."/>
            <person name="Gonzalez J."/>
            <person name="Henrissat B."/>
            <person name="Kuo A."/>
            <person name="Liang C."/>
            <person name="Lipzen A."/>
            <person name="Lutzoni F."/>
            <person name="Magnuson J."/>
            <person name="Mondo S."/>
            <person name="Nolan M."/>
            <person name="Ohm R."/>
            <person name="Pangilinan J."/>
            <person name="Park H.-J."/>
            <person name="Ramirez L."/>
            <person name="Alfaro M."/>
            <person name="Sun H."/>
            <person name="Tritt A."/>
            <person name="Yoshinaga Y."/>
            <person name="Zwiers L.-H."/>
            <person name="Turgeon B."/>
            <person name="Goodwin S."/>
            <person name="Spatafora J."/>
            <person name="Crous P."/>
            <person name="Grigoriev I."/>
        </authorList>
    </citation>
    <scope>NUCLEOTIDE SEQUENCE</scope>
    <source>
        <strain evidence="3">HMLAC05119</strain>
    </source>
</reference>
<proteinExistence type="predicted"/>
<feature type="compositionally biased region" description="Polar residues" evidence="2">
    <location>
        <begin position="692"/>
        <end position="702"/>
    </location>
</feature>
<organism evidence="3 4">
    <name type="scientific">Ampelomyces quisqualis</name>
    <name type="common">Powdery mildew agent</name>
    <dbReference type="NCBI Taxonomy" id="50730"/>
    <lineage>
        <taxon>Eukaryota</taxon>
        <taxon>Fungi</taxon>
        <taxon>Dikarya</taxon>
        <taxon>Ascomycota</taxon>
        <taxon>Pezizomycotina</taxon>
        <taxon>Dothideomycetes</taxon>
        <taxon>Pleosporomycetidae</taxon>
        <taxon>Pleosporales</taxon>
        <taxon>Pleosporineae</taxon>
        <taxon>Phaeosphaeriaceae</taxon>
        <taxon>Ampelomyces</taxon>
    </lineage>
</organism>
<gene>
    <name evidence="3" type="ORF">BDU57DRAFT_41802</name>
</gene>
<feature type="compositionally biased region" description="Basic and acidic residues" evidence="2">
    <location>
        <begin position="525"/>
        <end position="542"/>
    </location>
</feature>
<keyword evidence="4" id="KW-1185">Reference proteome</keyword>
<accession>A0A6A5QZH6</accession>
<dbReference type="InterPro" id="IPR029058">
    <property type="entry name" value="AB_hydrolase_fold"/>
</dbReference>
<feature type="coiled-coil region" evidence="1">
    <location>
        <begin position="770"/>
        <end position="804"/>
    </location>
</feature>
<feature type="region of interest" description="Disordered" evidence="2">
    <location>
        <begin position="298"/>
        <end position="349"/>
    </location>
</feature>
<name>A0A6A5QZH6_AMPQU</name>
<evidence type="ECO:0000256" key="2">
    <source>
        <dbReference type="SAM" id="MobiDB-lite"/>
    </source>
</evidence>
<feature type="compositionally biased region" description="Basic and acidic residues" evidence="2">
    <location>
        <begin position="587"/>
        <end position="601"/>
    </location>
</feature>
<feature type="region of interest" description="Disordered" evidence="2">
    <location>
        <begin position="586"/>
        <end position="610"/>
    </location>
</feature>
<sequence length="909" mass="104058">MNPQVNNSCVDIVAVHGLGAIPDITFKERDSGVNWLSDNGMLPSATPRARIMRFGYDSLWMGKTPIRTSLSTIAYKLLLSLNMDRTEDPQRPLIFIGHCFGGLVIQRALNLAKMRPGEYPGVFDSCTGIVFLGTPHRGTRSFTRESALFAAIAASSDLSQKIEVGVLDALRSEEGALLETTDDFVGICNDSRSMITCFFEQRPSKLGKVVGRDDVEEFIVDQTSATIDGHHKYGLELDHFSLNKFDRPDNPNYIQVRAEIVRFYQAALTRVGRSTALQRHEMPSVTFAYPENLGILGNRRASTPVGPQSSSHITRLPERSDSSSGDRAAPSSRPAPDVPGEQEEIKKGAIHELRDEEAKKQKLLFEEDIKWQRLDEKRVAEQQYVQRLKRNMAKYGVNNPDEILTAYKLPDDRELKSQQEINDKNEWFRNQIRGELIVAGLDGGQIDEILNDTGETMIIDGVETTYTRMARKWISPRTLDRYDIPWQYDKDDPSVLIIKRWVPDYERNFLWDHSQAIRPSRGRKMSRDGPRDLKDMQNKRTTSDWQNPNAWVVQMFQAFSGGLNPEARRENLQDGFKGLAQRISESMARRKEEQASRERDGSFSTQRHVYGESSHQFDRIVNSNTAYLAPAGYTRPDYISQRSAPNVPTTTSTRRRRSSIDSIHSAPDVQEVTLRRQRSRSLSRSGERVPIAQTSGDFSRQPTYHERDVRRLRNSSGQRENSKARKLARLYPYIRAASEVYLAQRFRGNDRTGRNVGGLGRKHSDAESLYADTESQYAETEWQYDEAENQYHEAERHFLTADRQYADANIHYTDTGRHYSDTERQYTIENTQSLDTARRYSDTERYYSGTDKRHSDIGGNYSRADRYDGTPSPASHNMERPTYMITAPRYDPYPKSPQNERRFVRPTDI</sequence>
<evidence type="ECO:0000313" key="3">
    <source>
        <dbReference type="EMBL" id="KAF1921215.1"/>
    </source>
</evidence>
<dbReference type="PANTHER" id="PTHR48182:SF3">
    <property type="entry name" value="DUF676 DOMAIN-CONTAINING PROTEIN"/>
    <property type="match status" value="1"/>
</dbReference>
<keyword evidence="1" id="KW-0175">Coiled coil</keyword>
<feature type="region of interest" description="Disordered" evidence="2">
    <location>
        <begin position="638"/>
        <end position="724"/>
    </location>
</feature>
<dbReference type="Gene3D" id="3.40.50.1820">
    <property type="entry name" value="alpha/beta hydrolase"/>
    <property type="match status" value="1"/>
</dbReference>
<dbReference type="InterPro" id="IPR052374">
    <property type="entry name" value="SERAC1"/>
</dbReference>
<dbReference type="PANTHER" id="PTHR48182">
    <property type="entry name" value="PROTEIN SERAC1"/>
    <property type="match status" value="1"/>
</dbReference>
<evidence type="ECO:0000256" key="1">
    <source>
        <dbReference type="SAM" id="Coils"/>
    </source>
</evidence>
<dbReference type="SUPFAM" id="SSF53474">
    <property type="entry name" value="alpha/beta-Hydrolases"/>
    <property type="match status" value="1"/>
</dbReference>
<feature type="region of interest" description="Disordered" evidence="2">
    <location>
        <begin position="520"/>
        <end position="543"/>
    </location>
</feature>